<keyword evidence="2" id="KW-1185">Reference proteome</keyword>
<gene>
    <name evidence="1" type="ORF">MEUPH1_LOCUS11626</name>
</gene>
<reference evidence="1 2" key="1">
    <citation type="submission" date="2023-01" db="EMBL/GenBank/DDBJ databases">
        <authorList>
            <person name="Whitehead M."/>
        </authorList>
    </citation>
    <scope>NUCLEOTIDE SEQUENCE [LARGE SCALE GENOMIC DNA]</scope>
</reference>
<comment type="caution">
    <text evidence="1">The sequence shown here is derived from an EMBL/GenBank/DDBJ whole genome shotgun (WGS) entry which is preliminary data.</text>
</comment>
<sequence>MQINSIDLLIKSPWISIKGTKYKPKMVLTLSIEENELPKFCIIEHIILYDSKYVMYKCLELDTILFDEHLVSYEVKVVNSNQFVYHHMLPFFIPNNINILLDGCKYVTVRSSI</sequence>
<dbReference type="EMBL" id="CARXXK010000002">
    <property type="protein sequence ID" value="CAI6355814.1"/>
    <property type="molecule type" value="Genomic_DNA"/>
</dbReference>
<name>A0AAV0WIY3_9HEMI</name>
<evidence type="ECO:0000313" key="2">
    <source>
        <dbReference type="Proteomes" id="UP001160148"/>
    </source>
</evidence>
<organism evidence="1 2">
    <name type="scientific">Macrosiphum euphorbiae</name>
    <name type="common">potato aphid</name>
    <dbReference type="NCBI Taxonomy" id="13131"/>
    <lineage>
        <taxon>Eukaryota</taxon>
        <taxon>Metazoa</taxon>
        <taxon>Ecdysozoa</taxon>
        <taxon>Arthropoda</taxon>
        <taxon>Hexapoda</taxon>
        <taxon>Insecta</taxon>
        <taxon>Pterygota</taxon>
        <taxon>Neoptera</taxon>
        <taxon>Paraneoptera</taxon>
        <taxon>Hemiptera</taxon>
        <taxon>Sternorrhyncha</taxon>
        <taxon>Aphidomorpha</taxon>
        <taxon>Aphidoidea</taxon>
        <taxon>Aphididae</taxon>
        <taxon>Macrosiphini</taxon>
        <taxon>Macrosiphum</taxon>
    </lineage>
</organism>
<dbReference type="AlphaFoldDB" id="A0AAV0WIY3"/>
<dbReference type="Proteomes" id="UP001160148">
    <property type="component" value="Unassembled WGS sequence"/>
</dbReference>
<protein>
    <submittedName>
        <fullName evidence="1">Uncharacterized protein</fullName>
    </submittedName>
</protein>
<accession>A0AAV0WIY3</accession>
<evidence type="ECO:0000313" key="1">
    <source>
        <dbReference type="EMBL" id="CAI6355814.1"/>
    </source>
</evidence>
<proteinExistence type="predicted"/>